<organism evidence="1 2">
    <name type="scientific">Butyricicoccus pullicaecorum</name>
    <dbReference type="NCBI Taxonomy" id="501571"/>
    <lineage>
        <taxon>Bacteria</taxon>
        <taxon>Bacillati</taxon>
        <taxon>Bacillota</taxon>
        <taxon>Clostridia</taxon>
        <taxon>Eubacteriales</taxon>
        <taxon>Butyricicoccaceae</taxon>
        <taxon>Butyricicoccus</taxon>
    </lineage>
</organism>
<name>A0A1Y4L8X2_9FIRM</name>
<reference evidence="2" key="1">
    <citation type="submission" date="2017-04" db="EMBL/GenBank/DDBJ databases">
        <title>Function of individual gut microbiota members based on whole genome sequencing of pure cultures obtained from chicken caecum.</title>
        <authorList>
            <person name="Medvecky M."/>
            <person name="Cejkova D."/>
            <person name="Polansky O."/>
            <person name="Karasova D."/>
            <person name="Kubasova T."/>
            <person name="Cizek A."/>
            <person name="Rychlik I."/>
        </authorList>
    </citation>
    <scope>NUCLEOTIDE SEQUENCE [LARGE SCALE GENOMIC DNA]</scope>
    <source>
        <strain evidence="2">An180</strain>
    </source>
</reference>
<dbReference type="AlphaFoldDB" id="A0A1Y4L8X2"/>
<proteinExistence type="predicted"/>
<sequence>MQSYAKIENGVCVNAAVFEDEETAIDFGYPVQLPDGYGIGDLYDGESWSHAPAPEPEPVDLAAVQQARQTENKAALAAWLAAHPLQWTDGKTYGVTEEDQKEMALNLMQYQVAVQAGQPKVLEWHSQKQGCRAFELEEFTALSLAIADYVYPYLRYQESIKEDIYEAQTAEEVANVKIDYASVSR</sequence>
<dbReference type="EMBL" id="NFKK01000029">
    <property type="protein sequence ID" value="OUP50472.1"/>
    <property type="molecule type" value="Genomic_DNA"/>
</dbReference>
<evidence type="ECO:0000313" key="2">
    <source>
        <dbReference type="Proteomes" id="UP000195897"/>
    </source>
</evidence>
<protein>
    <recommendedName>
        <fullName evidence="3">DUF4376 domain-containing protein</fullName>
    </recommendedName>
</protein>
<dbReference type="RefSeq" id="WP_087374796.1">
    <property type="nucleotide sequence ID" value="NZ_NFKK01000029.1"/>
</dbReference>
<dbReference type="Proteomes" id="UP000195897">
    <property type="component" value="Unassembled WGS sequence"/>
</dbReference>
<evidence type="ECO:0008006" key="3">
    <source>
        <dbReference type="Google" id="ProtNLM"/>
    </source>
</evidence>
<accession>A0A1Y4L8X2</accession>
<comment type="caution">
    <text evidence="1">The sequence shown here is derived from an EMBL/GenBank/DDBJ whole genome shotgun (WGS) entry which is preliminary data.</text>
</comment>
<evidence type="ECO:0000313" key="1">
    <source>
        <dbReference type="EMBL" id="OUP50472.1"/>
    </source>
</evidence>
<gene>
    <name evidence="1" type="ORF">B5F17_13945</name>
</gene>